<dbReference type="InterPro" id="IPR009057">
    <property type="entry name" value="Homeodomain-like_sf"/>
</dbReference>
<dbReference type="Proteomes" id="UP000265180">
    <property type="component" value="Chromosome 24"/>
</dbReference>
<feature type="compositionally biased region" description="Acidic residues" evidence="15">
    <location>
        <begin position="271"/>
        <end position="284"/>
    </location>
</feature>
<feature type="compositionally biased region" description="Basic and acidic residues" evidence="15">
    <location>
        <begin position="227"/>
        <end position="270"/>
    </location>
</feature>
<feature type="domain" description="Homeobox" evidence="16">
    <location>
        <begin position="167"/>
        <end position="227"/>
    </location>
</feature>
<evidence type="ECO:0000313" key="18">
    <source>
        <dbReference type="Proteomes" id="UP000265180"/>
    </source>
</evidence>
<dbReference type="CDD" id="cd00086">
    <property type="entry name" value="homeodomain"/>
    <property type="match status" value="1"/>
</dbReference>
<evidence type="ECO:0000256" key="12">
    <source>
        <dbReference type="ARBA" id="ARBA00081876"/>
    </source>
</evidence>
<feature type="region of interest" description="Disordered" evidence="15">
    <location>
        <begin position="224"/>
        <end position="299"/>
    </location>
</feature>
<evidence type="ECO:0000259" key="16">
    <source>
        <dbReference type="PROSITE" id="PS50071"/>
    </source>
</evidence>
<dbReference type="Pfam" id="PF00046">
    <property type="entry name" value="Homeodomain"/>
    <property type="match status" value="1"/>
</dbReference>
<evidence type="ECO:0000256" key="5">
    <source>
        <dbReference type="ARBA" id="ARBA00023125"/>
    </source>
</evidence>
<evidence type="ECO:0000256" key="15">
    <source>
        <dbReference type="SAM" id="MobiDB-lite"/>
    </source>
</evidence>
<comment type="function">
    <text evidence="10">Transcription factor required for TBX21/T-bet-dependent maturation of Th1 cells as well as maintenance of Th1-specific gene expression. Involved in embryogenesis and hematopoiesis.</text>
</comment>
<dbReference type="GO" id="GO:0030154">
    <property type="term" value="P:cell differentiation"/>
    <property type="evidence" value="ECO:0007669"/>
    <property type="project" value="UniProtKB-KW"/>
</dbReference>
<evidence type="ECO:0000256" key="8">
    <source>
        <dbReference type="ARBA" id="ARBA00023242"/>
    </source>
</evidence>
<evidence type="ECO:0000256" key="1">
    <source>
        <dbReference type="ARBA" id="ARBA00004123"/>
    </source>
</evidence>
<dbReference type="PROSITE" id="PS00027">
    <property type="entry name" value="HOMEOBOX_1"/>
    <property type="match status" value="1"/>
</dbReference>
<dbReference type="AlphaFoldDB" id="A0A3P9MDK3"/>
<keyword evidence="7" id="KW-0804">Transcription</keyword>
<reference evidence="17" key="3">
    <citation type="submission" date="2025-08" db="UniProtKB">
        <authorList>
            <consortium name="Ensembl"/>
        </authorList>
    </citation>
    <scope>IDENTIFICATION</scope>
    <source>
        <strain evidence="17">HNI</strain>
    </source>
</reference>
<dbReference type="SMART" id="SM00389">
    <property type="entry name" value="HOX"/>
    <property type="match status" value="1"/>
</dbReference>
<feature type="DNA-binding region" description="Homeobox" evidence="13">
    <location>
        <begin position="169"/>
        <end position="228"/>
    </location>
</feature>
<evidence type="ECO:0000256" key="13">
    <source>
        <dbReference type="PROSITE-ProRule" id="PRU00108"/>
    </source>
</evidence>
<evidence type="ECO:0000256" key="6">
    <source>
        <dbReference type="ARBA" id="ARBA00023155"/>
    </source>
</evidence>
<feature type="compositionally biased region" description="Basic and acidic residues" evidence="15">
    <location>
        <begin position="285"/>
        <end position="296"/>
    </location>
</feature>
<dbReference type="InterPro" id="IPR017970">
    <property type="entry name" value="Homeobox_CS"/>
</dbReference>
<dbReference type="PANTHER" id="PTHR46808:SF1">
    <property type="entry name" value="H2.0-LIKE HOMEOBOX PROTEIN"/>
    <property type="match status" value="1"/>
</dbReference>
<organism evidence="17 18">
    <name type="scientific">Oryzias latipes</name>
    <name type="common">Japanese rice fish</name>
    <name type="synonym">Japanese killifish</name>
    <dbReference type="NCBI Taxonomy" id="8090"/>
    <lineage>
        <taxon>Eukaryota</taxon>
        <taxon>Metazoa</taxon>
        <taxon>Chordata</taxon>
        <taxon>Craniata</taxon>
        <taxon>Vertebrata</taxon>
        <taxon>Euteleostomi</taxon>
        <taxon>Actinopterygii</taxon>
        <taxon>Neopterygii</taxon>
        <taxon>Teleostei</taxon>
        <taxon>Neoteleostei</taxon>
        <taxon>Acanthomorphata</taxon>
        <taxon>Ovalentaria</taxon>
        <taxon>Atherinomorphae</taxon>
        <taxon>Beloniformes</taxon>
        <taxon>Adrianichthyidae</taxon>
        <taxon>Oryziinae</taxon>
        <taxon>Oryzias</taxon>
    </lineage>
</organism>
<dbReference type="PRINTS" id="PR00024">
    <property type="entry name" value="HOMEOBOX"/>
</dbReference>
<keyword evidence="6 13" id="KW-0371">Homeobox</keyword>
<dbReference type="PRINTS" id="PR00031">
    <property type="entry name" value="HTHREPRESSR"/>
</dbReference>
<evidence type="ECO:0000256" key="9">
    <source>
        <dbReference type="ARBA" id="ARBA00038504"/>
    </source>
</evidence>
<evidence type="ECO:0000256" key="14">
    <source>
        <dbReference type="RuleBase" id="RU000682"/>
    </source>
</evidence>
<proteinExistence type="inferred from homology"/>
<evidence type="ECO:0000256" key="10">
    <source>
        <dbReference type="ARBA" id="ARBA00056583"/>
    </source>
</evidence>
<feature type="region of interest" description="Disordered" evidence="15">
    <location>
        <begin position="61"/>
        <end position="90"/>
    </location>
</feature>
<accession>A0A3P9MDK3</accession>
<dbReference type="FunFam" id="1.10.10.60:FF:000249">
    <property type="entry name" value="H2.0-like homeobox protein"/>
    <property type="match status" value="1"/>
</dbReference>
<dbReference type="Gene3D" id="1.10.10.60">
    <property type="entry name" value="Homeodomain-like"/>
    <property type="match status" value="1"/>
</dbReference>
<evidence type="ECO:0000256" key="4">
    <source>
        <dbReference type="ARBA" id="ARBA00023015"/>
    </source>
</evidence>
<dbReference type="InterPro" id="IPR001356">
    <property type="entry name" value="HD"/>
</dbReference>
<keyword evidence="2" id="KW-0217">Developmental protein</keyword>
<keyword evidence="3" id="KW-0221">Differentiation</keyword>
<dbReference type="GO" id="GO:0005634">
    <property type="term" value="C:nucleus"/>
    <property type="evidence" value="ECO:0007669"/>
    <property type="project" value="UniProtKB-SubCell"/>
</dbReference>
<dbReference type="InterPro" id="IPR052497">
    <property type="entry name" value="H2.0_Homeobox_TF"/>
</dbReference>
<dbReference type="InterPro" id="IPR020479">
    <property type="entry name" value="HD_metazoa"/>
</dbReference>
<reference key="1">
    <citation type="journal article" date="2007" name="Nature">
        <title>The medaka draft genome and insights into vertebrate genome evolution.</title>
        <authorList>
            <person name="Kasahara M."/>
            <person name="Naruse K."/>
            <person name="Sasaki S."/>
            <person name="Nakatani Y."/>
            <person name="Qu W."/>
            <person name="Ahsan B."/>
            <person name="Yamada T."/>
            <person name="Nagayasu Y."/>
            <person name="Doi K."/>
            <person name="Kasai Y."/>
            <person name="Jindo T."/>
            <person name="Kobayashi D."/>
            <person name="Shimada A."/>
            <person name="Toyoda A."/>
            <person name="Kuroki Y."/>
            <person name="Fujiyama A."/>
            <person name="Sasaki T."/>
            <person name="Shimizu A."/>
            <person name="Asakawa S."/>
            <person name="Shimizu N."/>
            <person name="Hashimoto S."/>
            <person name="Yang J."/>
            <person name="Lee Y."/>
            <person name="Matsushima K."/>
            <person name="Sugano S."/>
            <person name="Sakaizumi M."/>
            <person name="Narita T."/>
            <person name="Ohishi K."/>
            <person name="Haga S."/>
            <person name="Ohta F."/>
            <person name="Nomoto H."/>
            <person name="Nogata K."/>
            <person name="Morishita T."/>
            <person name="Endo T."/>
            <person name="Shin-I T."/>
            <person name="Takeda H."/>
            <person name="Morishita S."/>
            <person name="Kohara Y."/>
        </authorList>
    </citation>
    <scope>NUCLEOTIDE SEQUENCE [LARGE SCALE GENOMIC DNA]</scope>
    <source>
        <strain>Hd-rR</strain>
    </source>
</reference>
<evidence type="ECO:0000256" key="11">
    <source>
        <dbReference type="ARBA" id="ARBA00070859"/>
    </source>
</evidence>
<dbReference type="Ensembl" id="ENSORLT00020022785.1">
    <property type="protein sequence ID" value="ENSORLP00020031086.1"/>
    <property type="gene ID" value="ENSORLG00020015929.1"/>
</dbReference>
<dbReference type="GO" id="GO:0003677">
    <property type="term" value="F:DNA binding"/>
    <property type="evidence" value="ECO:0007669"/>
    <property type="project" value="UniProtKB-UniRule"/>
</dbReference>
<keyword evidence="8 13" id="KW-0539">Nucleus</keyword>
<comment type="subcellular location">
    <subcellularLocation>
        <location evidence="1 13 14">Nucleus</location>
    </subcellularLocation>
</comment>
<dbReference type="PROSITE" id="PS50071">
    <property type="entry name" value="HOMEOBOX_2"/>
    <property type="match status" value="1"/>
</dbReference>
<feature type="compositionally biased region" description="Basic residues" evidence="15">
    <location>
        <begin position="61"/>
        <end position="71"/>
    </location>
</feature>
<name>A0A3P9MDK3_ORYLA</name>
<comment type="similarity">
    <text evidence="9">Belongs to the H2.0 homeobox family.</text>
</comment>
<keyword evidence="5 13" id="KW-0238">DNA-binding</keyword>
<reference evidence="17" key="4">
    <citation type="submission" date="2025-09" db="UniProtKB">
        <authorList>
            <consortium name="Ensembl"/>
        </authorList>
    </citation>
    <scope>IDENTIFICATION</scope>
    <source>
        <strain evidence="17">HNI</strain>
    </source>
</reference>
<protein>
    <recommendedName>
        <fullName evidence="11">H2.0-like homeobox protein</fullName>
    </recommendedName>
    <alternativeName>
        <fullName evidence="12">Homeobox protein HLX1</fullName>
    </alternativeName>
</protein>
<evidence type="ECO:0000256" key="3">
    <source>
        <dbReference type="ARBA" id="ARBA00022782"/>
    </source>
</evidence>
<dbReference type="SUPFAM" id="SSF46689">
    <property type="entry name" value="Homeodomain-like"/>
    <property type="match status" value="1"/>
</dbReference>
<dbReference type="InterPro" id="IPR000047">
    <property type="entry name" value="HTH_motif"/>
</dbReference>
<evidence type="ECO:0000313" key="17">
    <source>
        <dbReference type="Ensembl" id="ENSORLP00020031086.1"/>
    </source>
</evidence>
<dbReference type="PANTHER" id="PTHR46808">
    <property type="entry name" value="H2.0-LIKE HOMEOBOX PROTEIN"/>
    <property type="match status" value="1"/>
</dbReference>
<reference evidence="17 18" key="2">
    <citation type="submission" date="2017-04" db="EMBL/GenBank/DDBJ databases">
        <title>CpG methylation of centromeres and impact of large insertions on vertebrate speciation.</title>
        <authorList>
            <person name="Ichikawa K."/>
            <person name="Yoshimura J."/>
            <person name="Morishita S."/>
        </authorList>
    </citation>
    <scope>NUCLEOTIDE SEQUENCE</scope>
    <source>
        <strain evidence="17 18">HNI</strain>
    </source>
</reference>
<sequence>MYTAGLNPFYASNFSLWSAYCAGGFAVDTMKKPSFCIADILQAGDAENIPGSSALMVHMAHPHHHHHHRAQQAHSSSSPLRPSPVAPDSSVFGARMGPASPYHRHGLQVTRTAFSSQQGPPTSSKDLKFGIDRILSADFDPKSKEKSSLRGPYAVLTKDTMPQTYKRKRSWSRAVFSNLQRKGLEKRFEIQKYVTKPDRKQLAAMLGLTDAQVKVWFQNRRMKWRHSKEAQAQKDKEKETKPDKSLSEAGSREPKEPLESECESEGRSECESEEAEEEEEEEESVDAHLDISDHNKTSVIMSGSAQTGCADATQTVTDTAAAQVLI</sequence>
<dbReference type="GO" id="GO:0000981">
    <property type="term" value="F:DNA-binding transcription factor activity, RNA polymerase II-specific"/>
    <property type="evidence" value="ECO:0007669"/>
    <property type="project" value="InterPro"/>
</dbReference>
<keyword evidence="4" id="KW-0805">Transcription regulation</keyword>
<evidence type="ECO:0000256" key="7">
    <source>
        <dbReference type="ARBA" id="ARBA00023163"/>
    </source>
</evidence>
<evidence type="ECO:0000256" key="2">
    <source>
        <dbReference type="ARBA" id="ARBA00022473"/>
    </source>
</evidence>